<gene>
    <name evidence="1" type="ORF">I4Q42_13150</name>
</gene>
<dbReference type="RefSeq" id="WP_198576527.1">
    <property type="nucleotide sequence ID" value="NZ_JADWOX010000008.1"/>
</dbReference>
<organism evidence="1 2">
    <name type="scientific">Caulobacter hibisci</name>
    <dbReference type="NCBI Taxonomy" id="2035993"/>
    <lineage>
        <taxon>Bacteria</taxon>
        <taxon>Pseudomonadati</taxon>
        <taxon>Pseudomonadota</taxon>
        <taxon>Alphaproteobacteria</taxon>
        <taxon>Caulobacterales</taxon>
        <taxon>Caulobacteraceae</taxon>
        <taxon>Caulobacter</taxon>
    </lineage>
</organism>
<keyword evidence="2" id="KW-1185">Reference proteome</keyword>
<accession>A0ABS0T113</accession>
<reference evidence="1 2" key="1">
    <citation type="submission" date="2020-11" db="EMBL/GenBank/DDBJ databases">
        <title>genome sequence of strain KACC 18849.</title>
        <authorList>
            <person name="Gao J."/>
            <person name="Zhang X."/>
        </authorList>
    </citation>
    <scope>NUCLEOTIDE SEQUENCE [LARGE SCALE GENOMIC DNA]</scope>
    <source>
        <strain evidence="1 2">KACC 18849</strain>
    </source>
</reference>
<proteinExistence type="predicted"/>
<comment type="caution">
    <text evidence="1">The sequence shown here is derived from an EMBL/GenBank/DDBJ whole genome shotgun (WGS) entry which is preliminary data.</text>
</comment>
<dbReference type="EMBL" id="JADWOX010000008">
    <property type="protein sequence ID" value="MBI1684613.1"/>
    <property type="molecule type" value="Genomic_DNA"/>
</dbReference>
<evidence type="ECO:0000313" key="2">
    <source>
        <dbReference type="Proteomes" id="UP000639859"/>
    </source>
</evidence>
<sequence length="140" mass="15314">MANTYEFLLRRKADLEVRMIEAQRRAQEPFEGELKAIGLAIGAIERAGLAPPGEPATFAAAGPARRGRKPRSARDMILMVLGRENVVLTAPDITRQLERRWSRALPLSGVILELQGLEADRAVRRSGGGWVTVVEDEAAA</sequence>
<protein>
    <submittedName>
        <fullName evidence="1">Uncharacterized protein</fullName>
    </submittedName>
</protein>
<name>A0ABS0T113_9CAUL</name>
<evidence type="ECO:0000313" key="1">
    <source>
        <dbReference type="EMBL" id="MBI1684613.1"/>
    </source>
</evidence>
<dbReference type="Proteomes" id="UP000639859">
    <property type="component" value="Unassembled WGS sequence"/>
</dbReference>